<keyword evidence="10" id="KW-1185">Reference proteome</keyword>
<dbReference type="Pfam" id="PF12704">
    <property type="entry name" value="MacB_PCD"/>
    <property type="match status" value="1"/>
</dbReference>
<evidence type="ECO:0000259" key="8">
    <source>
        <dbReference type="Pfam" id="PF12704"/>
    </source>
</evidence>
<comment type="subcellular location">
    <subcellularLocation>
        <location evidence="1">Cell membrane</location>
        <topology evidence="1">Multi-pass membrane protein</topology>
    </subcellularLocation>
</comment>
<feature type="domain" description="ABC3 transporter permease C-terminal" evidence="7">
    <location>
        <begin position="649"/>
        <end position="758"/>
    </location>
</feature>
<dbReference type="PANTHER" id="PTHR30572:SF18">
    <property type="entry name" value="ABC-TYPE MACROLIDE FAMILY EXPORT SYSTEM PERMEASE COMPONENT 2"/>
    <property type="match status" value="1"/>
</dbReference>
<dbReference type="EMBL" id="JAGGJA010000005">
    <property type="protein sequence ID" value="MCW9706927.1"/>
    <property type="molecule type" value="Genomic_DNA"/>
</dbReference>
<evidence type="ECO:0000256" key="3">
    <source>
        <dbReference type="ARBA" id="ARBA00022692"/>
    </source>
</evidence>
<comment type="caution">
    <text evidence="9">The sequence shown here is derived from an EMBL/GenBank/DDBJ whole genome shotgun (WGS) entry which is preliminary data.</text>
</comment>
<dbReference type="PANTHER" id="PTHR30572">
    <property type="entry name" value="MEMBRANE COMPONENT OF TRANSPORTER-RELATED"/>
    <property type="match status" value="1"/>
</dbReference>
<feature type="transmembrane region" description="Helical" evidence="6">
    <location>
        <begin position="644"/>
        <end position="666"/>
    </location>
</feature>
<keyword evidence="3 6" id="KW-0812">Transmembrane</keyword>
<organism evidence="9 10">
    <name type="scientific">Fodinibius salsisoli</name>
    <dbReference type="NCBI Taxonomy" id="2820877"/>
    <lineage>
        <taxon>Bacteria</taxon>
        <taxon>Pseudomonadati</taxon>
        <taxon>Balneolota</taxon>
        <taxon>Balneolia</taxon>
        <taxon>Balneolales</taxon>
        <taxon>Balneolaceae</taxon>
        <taxon>Fodinibius</taxon>
    </lineage>
</organism>
<feature type="transmembrane region" description="Helical" evidence="6">
    <location>
        <begin position="315"/>
        <end position="341"/>
    </location>
</feature>
<feature type="transmembrane region" description="Helical" evidence="6">
    <location>
        <begin position="733"/>
        <end position="755"/>
    </location>
</feature>
<sequence length="769" mass="85350">MNNKFFSIINITGLALGIASVLLCFLYIQHELSFDEYHKKKDRIYRITSYGGFNAKEWKVYTSGNPVAEMRNNVSGVEDAARMKRCGGEPITVGDEDYRDVEITCTESNLFNIFSFPLIAGSKNGVLDTPFAAVISQSTADRLFGDENPIGQSITLNWHEGREDFEVTGVIKDIPVNSHFKYDVFLSYKSLESTPICLDCGNLMYTLLDQDADTAAIADLVLDHIREIDGKEYVEDIRLQPLDDVYFSSLGAQRQGSWQYVQVITLIALVILALGCGNYINLTTARYSQRSNEIGIRKAIGADRLQLIRQFLSEALLVTLFALPLALLLLELSLPWFNIYAKTQISLNVVNNIWFYVALLCLVAITGILSGIYPALYISGLQSQEILKGKRDIQSGSGLLRKGLVILQFVASVVMLTVTALILQQLQYIQQKNLGFDSDKLVSIKIDDPALIRQGNAIKQELISQSTIEAVTASATPATGRFARTRFTFQSDSIPDKKYTFVNPRIDEDFIRTMGIPLVAGRNISSGGATKNQEALINETGVKALGFHDPEDILGRIIGRVEVVGVVKDFHIENLRKEIEPVFLRSNQLNRAYFVTVRLTAGNISEGLDDLRSVWAKLGSSSPLNFTFANDLIQQQYEQEQHTVWVIGIFAGISILIACMGVLGLAAFTAQRRTKEIGVRKVLGATTVNIVALLGKYFLKLLMLSFIIAVPIAWYVMGQWLQNFSYKIEIGPGVFLLAGGIILIIAISTVSWQSIRAALVNPVKSLRME</sequence>
<feature type="transmembrane region" description="Helical" evidence="6">
    <location>
        <begin position="7"/>
        <end position="28"/>
    </location>
</feature>
<feature type="domain" description="ABC3 transporter permease C-terminal" evidence="7">
    <location>
        <begin position="266"/>
        <end position="381"/>
    </location>
</feature>
<reference evidence="9 10" key="1">
    <citation type="submission" date="2021-03" db="EMBL/GenBank/DDBJ databases">
        <title>Aliifodinibius sp. nov., a new bacterium isolated from saline soil.</title>
        <authorList>
            <person name="Galisteo C."/>
            <person name="De La Haba R."/>
            <person name="Sanchez-Porro C."/>
            <person name="Ventosa A."/>
        </authorList>
    </citation>
    <scope>NUCLEOTIDE SEQUENCE [LARGE SCALE GENOMIC DNA]</scope>
    <source>
        <strain evidence="9 10">1BSP15-2V2</strain>
    </source>
</reference>
<evidence type="ECO:0000256" key="1">
    <source>
        <dbReference type="ARBA" id="ARBA00004651"/>
    </source>
</evidence>
<keyword evidence="4 6" id="KW-1133">Transmembrane helix</keyword>
<keyword evidence="5 6" id="KW-0472">Membrane</keyword>
<feature type="transmembrane region" description="Helical" evidence="6">
    <location>
        <begin position="258"/>
        <end position="280"/>
    </location>
</feature>
<evidence type="ECO:0000256" key="2">
    <source>
        <dbReference type="ARBA" id="ARBA00022475"/>
    </source>
</evidence>
<dbReference type="InterPro" id="IPR003838">
    <property type="entry name" value="ABC3_permease_C"/>
</dbReference>
<accession>A0ABT3PLV6</accession>
<feature type="transmembrane region" description="Helical" evidence="6">
    <location>
        <begin position="353"/>
        <end position="378"/>
    </location>
</feature>
<dbReference type="Proteomes" id="UP001207918">
    <property type="component" value="Unassembled WGS sequence"/>
</dbReference>
<evidence type="ECO:0000256" key="6">
    <source>
        <dbReference type="SAM" id="Phobius"/>
    </source>
</evidence>
<proteinExistence type="predicted"/>
<protein>
    <submittedName>
        <fullName evidence="9">ABC transporter permease</fullName>
    </submittedName>
</protein>
<gene>
    <name evidence="9" type="ORF">J6I44_08665</name>
</gene>
<evidence type="ECO:0000259" key="7">
    <source>
        <dbReference type="Pfam" id="PF02687"/>
    </source>
</evidence>
<evidence type="ECO:0000256" key="5">
    <source>
        <dbReference type="ARBA" id="ARBA00023136"/>
    </source>
</evidence>
<name>A0ABT3PLV6_9BACT</name>
<keyword evidence="2" id="KW-1003">Cell membrane</keyword>
<feature type="domain" description="MacB-like periplasmic core" evidence="8">
    <location>
        <begin position="7"/>
        <end position="219"/>
    </location>
</feature>
<feature type="transmembrane region" description="Helical" evidence="6">
    <location>
        <begin position="399"/>
        <end position="423"/>
    </location>
</feature>
<dbReference type="InterPro" id="IPR025857">
    <property type="entry name" value="MacB_PCD"/>
</dbReference>
<evidence type="ECO:0000313" key="9">
    <source>
        <dbReference type="EMBL" id="MCW9706927.1"/>
    </source>
</evidence>
<dbReference type="Pfam" id="PF02687">
    <property type="entry name" value="FtsX"/>
    <property type="match status" value="2"/>
</dbReference>
<evidence type="ECO:0000313" key="10">
    <source>
        <dbReference type="Proteomes" id="UP001207918"/>
    </source>
</evidence>
<dbReference type="RefSeq" id="WP_265765675.1">
    <property type="nucleotide sequence ID" value="NZ_JAGGJA010000005.1"/>
</dbReference>
<dbReference type="InterPro" id="IPR050250">
    <property type="entry name" value="Macrolide_Exporter_MacB"/>
</dbReference>
<evidence type="ECO:0000256" key="4">
    <source>
        <dbReference type="ARBA" id="ARBA00022989"/>
    </source>
</evidence>